<dbReference type="AlphaFoldDB" id="A0AAD7VYI0"/>
<evidence type="ECO:0000256" key="1">
    <source>
        <dbReference type="SAM" id="MobiDB-lite"/>
    </source>
</evidence>
<feature type="region of interest" description="Disordered" evidence="1">
    <location>
        <begin position="1"/>
        <end position="28"/>
    </location>
</feature>
<comment type="caution">
    <text evidence="2">The sequence shown here is derived from an EMBL/GenBank/DDBJ whole genome shotgun (WGS) entry which is preliminary data.</text>
</comment>
<protein>
    <submittedName>
        <fullName evidence="2">Uncharacterized protein</fullName>
    </submittedName>
</protein>
<proteinExistence type="predicted"/>
<keyword evidence="3" id="KW-1185">Reference proteome</keyword>
<dbReference type="EMBL" id="JAINUG010000778">
    <property type="protein sequence ID" value="KAJ8362072.1"/>
    <property type="molecule type" value="Genomic_DNA"/>
</dbReference>
<name>A0AAD7VYI0_9TELE</name>
<accession>A0AAD7VYI0</accession>
<organism evidence="2 3">
    <name type="scientific">Aldrovandia affinis</name>
    <dbReference type="NCBI Taxonomy" id="143900"/>
    <lineage>
        <taxon>Eukaryota</taxon>
        <taxon>Metazoa</taxon>
        <taxon>Chordata</taxon>
        <taxon>Craniata</taxon>
        <taxon>Vertebrata</taxon>
        <taxon>Euteleostomi</taxon>
        <taxon>Actinopterygii</taxon>
        <taxon>Neopterygii</taxon>
        <taxon>Teleostei</taxon>
        <taxon>Notacanthiformes</taxon>
        <taxon>Halosauridae</taxon>
        <taxon>Aldrovandia</taxon>
    </lineage>
</organism>
<gene>
    <name evidence="2" type="ORF">AAFF_G00398220</name>
</gene>
<feature type="non-terminal residue" evidence="2">
    <location>
        <position position="57"/>
    </location>
</feature>
<sequence length="57" mass="6249">HPPDEQAATASEGDWVFGPSPANNRLKSNPTCVTHSMNEMSELTECPRLVEMTYISA</sequence>
<evidence type="ECO:0000313" key="2">
    <source>
        <dbReference type="EMBL" id="KAJ8362072.1"/>
    </source>
</evidence>
<reference evidence="2" key="1">
    <citation type="journal article" date="2023" name="Science">
        <title>Genome structures resolve the early diversification of teleost fishes.</title>
        <authorList>
            <person name="Parey E."/>
            <person name="Louis A."/>
            <person name="Montfort J."/>
            <person name="Bouchez O."/>
            <person name="Roques C."/>
            <person name="Iampietro C."/>
            <person name="Lluch J."/>
            <person name="Castinel A."/>
            <person name="Donnadieu C."/>
            <person name="Desvignes T."/>
            <person name="Floi Bucao C."/>
            <person name="Jouanno E."/>
            <person name="Wen M."/>
            <person name="Mejri S."/>
            <person name="Dirks R."/>
            <person name="Jansen H."/>
            <person name="Henkel C."/>
            <person name="Chen W.J."/>
            <person name="Zahm M."/>
            <person name="Cabau C."/>
            <person name="Klopp C."/>
            <person name="Thompson A.W."/>
            <person name="Robinson-Rechavi M."/>
            <person name="Braasch I."/>
            <person name="Lecointre G."/>
            <person name="Bobe J."/>
            <person name="Postlethwait J.H."/>
            <person name="Berthelot C."/>
            <person name="Roest Crollius H."/>
            <person name="Guiguen Y."/>
        </authorList>
    </citation>
    <scope>NUCLEOTIDE SEQUENCE</scope>
    <source>
        <strain evidence="2">NC1722</strain>
    </source>
</reference>
<evidence type="ECO:0000313" key="3">
    <source>
        <dbReference type="Proteomes" id="UP001221898"/>
    </source>
</evidence>
<dbReference type="Proteomes" id="UP001221898">
    <property type="component" value="Unassembled WGS sequence"/>
</dbReference>